<gene>
    <name evidence="1" type="ORF">PQQ63_15245</name>
</gene>
<dbReference type="Pfam" id="PF06892">
    <property type="entry name" value="Phage_CP76"/>
    <property type="match status" value="1"/>
</dbReference>
<evidence type="ECO:0000313" key="2">
    <source>
        <dbReference type="Proteomes" id="UP001629432"/>
    </source>
</evidence>
<dbReference type="InterPro" id="IPR009679">
    <property type="entry name" value="Phage_186_CII-like"/>
</dbReference>
<dbReference type="NCBIfam" id="NF041471">
    <property type="entry name" value="phage_reg_YmfL"/>
    <property type="match status" value="1"/>
</dbReference>
<accession>A0ABW9DVI2</accession>
<organism evidence="1 2">
    <name type="scientific">Paraburkholderia metrosideri</name>
    <dbReference type="NCBI Taxonomy" id="580937"/>
    <lineage>
        <taxon>Bacteria</taxon>
        <taxon>Pseudomonadati</taxon>
        <taxon>Pseudomonadota</taxon>
        <taxon>Betaproteobacteria</taxon>
        <taxon>Burkholderiales</taxon>
        <taxon>Burkholderiaceae</taxon>
        <taxon>Paraburkholderia</taxon>
    </lineage>
</organism>
<sequence>MGINKAITEMICAVEGGWEVAAFRLGMSLSALQNRVYGKKGSVLQIQHALALQTISDTTLFAEAIAEESGGMFMELPEADEDCDNEELLSKFTQILSDLGELARTHSDAIKDGSVSATERTNLEHIAQHAHRHIQELLTLTFRIYCRPDTTASRVAGLAREA</sequence>
<protein>
    <submittedName>
        <fullName evidence="1">YmfL family putative regulatory protein</fullName>
    </submittedName>
</protein>
<evidence type="ECO:0000313" key="1">
    <source>
        <dbReference type="EMBL" id="MFM0638056.1"/>
    </source>
</evidence>
<proteinExistence type="predicted"/>
<dbReference type="RefSeq" id="WP_408336959.1">
    <property type="nucleotide sequence ID" value="NZ_JAQQCF010000012.1"/>
</dbReference>
<dbReference type="EMBL" id="JAQQCF010000012">
    <property type="protein sequence ID" value="MFM0638056.1"/>
    <property type="molecule type" value="Genomic_DNA"/>
</dbReference>
<reference evidence="1 2" key="1">
    <citation type="journal article" date="2024" name="Chem. Sci.">
        <title>Discovery of megapolipeptins by genome mining of a Burkholderiales bacteria collection.</title>
        <authorList>
            <person name="Paulo B.S."/>
            <person name="Recchia M.J.J."/>
            <person name="Lee S."/>
            <person name="Fergusson C.H."/>
            <person name="Romanowski S.B."/>
            <person name="Hernandez A."/>
            <person name="Krull N."/>
            <person name="Liu D.Y."/>
            <person name="Cavanagh H."/>
            <person name="Bos A."/>
            <person name="Gray C.A."/>
            <person name="Murphy B.T."/>
            <person name="Linington R.G."/>
            <person name="Eustaquio A.S."/>
        </authorList>
    </citation>
    <scope>NUCLEOTIDE SEQUENCE [LARGE SCALE GENOMIC DNA]</scope>
    <source>
        <strain evidence="1 2">RL17-338-BIC-A</strain>
    </source>
</reference>
<dbReference type="Proteomes" id="UP001629432">
    <property type="component" value="Unassembled WGS sequence"/>
</dbReference>
<keyword evidence="2" id="KW-1185">Reference proteome</keyword>
<comment type="caution">
    <text evidence="1">The sequence shown here is derived from an EMBL/GenBank/DDBJ whole genome shotgun (WGS) entry which is preliminary data.</text>
</comment>
<name>A0ABW9DVI2_9BURK</name>
<dbReference type="InterPro" id="IPR048188">
    <property type="entry name" value="YmfL-like"/>
</dbReference>